<dbReference type="InterPro" id="IPR002104">
    <property type="entry name" value="Integrase_catalytic"/>
</dbReference>
<gene>
    <name evidence="11" type="ORF">EZS28_030529</name>
</gene>
<dbReference type="InterPro" id="IPR043502">
    <property type="entry name" value="DNA/RNA_pol_sf"/>
</dbReference>
<dbReference type="AlphaFoldDB" id="A0A5J4UVY9"/>
<dbReference type="GO" id="GO:0004523">
    <property type="term" value="F:RNA-DNA hybrid ribonuclease activity"/>
    <property type="evidence" value="ECO:0007669"/>
    <property type="project" value="InterPro"/>
</dbReference>
<feature type="domain" description="Reverse transcriptase" evidence="8">
    <location>
        <begin position="1"/>
        <end position="138"/>
    </location>
</feature>
<evidence type="ECO:0000256" key="1">
    <source>
        <dbReference type="ARBA" id="ARBA00022679"/>
    </source>
</evidence>
<evidence type="ECO:0000256" key="4">
    <source>
        <dbReference type="ARBA" id="ARBA00022759"/>
    </source>
</evidence>
<dbReference type="Pfam" id="PF00078">
    <property type="entry name" value="RVT_1"/>
    <property type="match status" value="1"/>
</dbReference>
<dbReference type="InterPro" id="IPR052055">
    <property type="entry name" value="Hepadnavirus_pol/RT"/>
</dbReference>
<dbReference type="InterPro" id="IPR041373">
    <property type="entry name" value="RT_RNaseH"/>
</dbReference>
<dbReference type="EMBL" id="SNRW01012348">
    <property type="protein sequence ID" value="KAA6373945.1"/>
    <property type="molecule type" value="Genomic_DNA"/>
</dbReference>
<evidence type="ECO:0000256" key="6">
    <source>
        <dbReference type="ARBA" id="ARBA00022918"/>
    </source>
</evidence>
<feature type="domain" description="RNase H type-1" evidence="9">
    <location>
        <begin position="247"/>
        <end position="375"/>
    </location>
</feature>
<dbReference type="GO" id="GO:0003677">
    <property type="term" value="F:DNA binding"/>
    <property type="evidence" value="ECO:0007669"/>
    <property type="project" value="InterPro"/>
</dbReference>
<dbReference type="Pfam" id="PF17917">
    <property type="entry name" value="RT_RNaseH"/>
    <property type="match status" value="1"/>
</dbReference>
<keyword evidence="1" id="KW-0808">Transferase</keyword>
<keyword evidence="6 11" id="KW-0695">RNA-directed DNA polymerase</keyword>
<evidence type="ECO:0000259" key="10">
    <source>
        <dbReference type="PROSITE" id="PS51898"/>
    </source>
</evidence>
<dbReference type="InterPro" id="IPR011010">
    <property type="entry name" value="DNA_brk_join_enz"/>
</dbReference>
<dbReference type="Gene3D" id="1.10.443.10">
    <property type="entry name" value="Intergrase catalytic core"/>
    <property type="match status" value="1"/>
</dbReference>
<dbReference type="GO" id="GO:0006310">
    <property type="term" value="P:DNA recombination"/>
    <property type="evidence" value="ECO:0007669"/>
    <property type="project" value="UniProtKB-KW"/>
</dbReference>
<evidence type="ECO:0000256" key="2">
    <source>
        <dbReference type="ARBA" id="ARBA00022695"/>
    </source>
</evidence>
<evidence type="ECO:0000256" key="7">
    <source>
        <dbReference type="ARBA" id="ARBA00023172"/>
    </source>
</evidence>
<proteinExistence type="predicted"/>
<evidence type="ECO:0000256" key="5">
    <source>
        <dbReference type="ARBA" id="ARBA00022801"/>
    </source>
</evidence>
<dbReference type="PROSITE" id="PS50878">
    <property type="entry name" value="RT_POL"/>
    <property type="match status" value="1"/>
</dbReference>
<evidence type="ECO:0000313" key="12">
    <source>
        <dbReference type="Proteomes" id="UP000324800"/>
    </source>
</evidence>
<evidence type="ECO:0000259" key="8">
    <source>
        <dbReference type="PROSITE" id="PS50878"/>
    </source>
</evidence>
<keyword evidence="7" id="KW-0233">DNA recombination</keyword>
<dbReference type="CDD" id="cd03714">
    <property type="entry name" value="RT_DIRS1"/>
    <property type="match status" value="1"/>
</dbReference>
<accession>A0A5J4UVY9</accession>
<dbReference type="Gene3D" id="3.30.420.10">
    <property type="entry name" value="Ribonuclease H-like superfamily/Ribonuclease H"/>
    <property type="match status" value="1"/>
</dbReference>
<dbReference type="Pfam" id="PF00589">
    <property type="entry name" value="Phage_integrase"/>
    <property type="match status" value="1"/>
</dbReference>
<dbReference type="PROSITE" id="PS51898">
    <property type="entry name" value="TYR_RECOMBINASE"/>
    <property type="match status" value="1"/>
</dbReference>
<dbReference type="InterPro" id="IPR013762">
    <property type="entry name" value="Integrase-like_cat_sf"/>
</dbReference>
<feature type="domain" description="Tyr recombinase" evidence="10">
    <location>
        <begin position="624"/>
        <end position="822"/>
    </location>
</feature>
<dbReference type="Gene3D" id="3.10.10.10">
    <property type="entry name" value="HIV Type 1 Reverse Transcriptase, subunit A, domain 1"/>
    <property type="match status" value="1"/>
</dbReference>
<name>A0A5J4UVY9_9EUKA</name>
<dbReference type="GO" id="GO:0003964">
    <property type="term" value="F:RNA-directed DNA polymerase activity"/>
    <property type="evidence" value="ECO:0007669"/>
    <property type="project" value="UniProtKB-KW"/>
</dbReference>
<comment type="caution">
    <text evidence="11">The sequence shown here is derived from an EMBL/GenBank/DDBJ whole genome shotgun (WGS) entry which is preliminary data.</text>
</comment>
<dbReference type="SUPFAM" id="SSF56672">
    <property type="entry name" value="DNA/RNA polymerases"/>
    <property type="match status" value="1"/>
</dbReference>
<keyword evidence="2" id="KW-0548">Nucleotidyltransferase</keyword>
<protein>
    <submittedName>
        <fullName evidence="11">Putative reverse transcriptase</fullName>
    </submittedName>
</protein>
<evidence type="ECO:0000313" key="11">
    <source>
        <dbReference type="EMBL" id="KAA6373945.1"/>
    </source>
</evidence>
<dbReference type="Proteomes" id="UP000324800">
    <property type="component" value="Unassembled WGS sequence"/>
</dbReference>
<dbReference type="InterPro" id="IPR002156">
    <property type="entry name" value="RNaseH_domain"/>
</dbReference>
<dbReference type="InterPro" id="IPR000477">
    <property type="entry name" value="RT_dom"/>
</dbReference>
<dbReference type="InterPro" id="IPR036397">
    <property type="entry name" value="RNaseH_sf"/>
</dbReference>
<evidence type="ECO:0000259" key="9">
    <source>
        <dbReference type="PROSITE" id="PS50879"/>
    </source>
</evidence>
<dbReference type="Gene3D" id="3.30.70.270">
    <property type="match status" value="1"/>
</dbReference>
<keyword evidence="4" id="KW-0255">Endonuclease</keyword>
<reference evidence="11 12" key="1">
    <citation type="submission" date="2019-03" db="EMBL/GenBank/DDBJ databases">
        <title>Single cell metagenomics reveals metabolic interactions within the superorganism composed of flagellate Streblomastix strix and complex community of Bacteroidetes bacteria on its surface.</title>
        <authorList>
            <person name="Treitli S.C."/>
            <person name="Kolisko M."/>
            <person name="Husnik F."/>
            <person name="Keeling P."/>
            <person name="Hampl V."/>
        </authorList>
    </citation>
    <scope>NUCLEOTIDE SEQUENCE [LARGE SCALE GENOMIC DNA]</scope>
    <source>
        <strain evidence="11">ST1C</strain>
    </source>
</reference>
<dbReference type="GO" id="GO:0015074">
    <property type="term" value="P:DNA integration"/>
    <property type="evidence" value="ECO:0007669"/>
    <property type="project" value="InterPro"/>
</dbReference>
<sequence>MISSQDVQFAIQQNDFLTSLDIKSAFNHIKVHPSLQPYLGFQVANASYVYIGMPFGLKLAPIVFSKTLQAALAAAKEGLSSTILQYADDILLINKDKQVLLIETVIVKQRLINLGWVINNAKSEMIPKQEIRYLGWIWDTKLMTVKMPLNRQQKLFFRLNQMIQQTINRQFVRIKEVAKLIGKLQFLKFQFQLASFHLIKLNRIKDRAARLRGWDSTLQLKLTILPELFWWHSMILANKPLELLMKSMVTATMTTDASKTGWGAVLNMNQQEILASATWKKPLSLRSSNQREARAILYALRRFRKQLMKADQLNILTDNQVAVMNIQRKAAASTLAQTIRKILEEAQKMGIVVNANHIRGIDNRKADALSRLELAGDYEIRIKYLNIVLQSQDLKLEADMFATKHNKKCPIYYAPTSDEEAAGVGGLQADWNNKTILINPPLTLMGKIVRKLLTVKNCIAIVIAMDWVNQWWQFGASVQGRKINEEKKNEVAPRKGPRVCDKNWRGDIIFKELALAKHLTIREQQQLIEEMGPNLWRLRRAALASLDTYLAQKKIKPKQMLKGDVALNVRRALDGLQQSKKTVEEMIAIRRGVCSIFSLLTGIKDFTRSPLISSLMKPLVGKKVKKSRYSKAWDINQLLNYERKKYKDQTQLNVMQHAMVLLVAYSTMRGTELHSMKRSEIAFDDEGMNIVVLKKKAKNRGQQLSYRRKNEESICPVKALSNWLDIVKVKFPTSQALWYNKRNIEASEQGVRDQLRARIRQAGIEKSYGSNTIRHSVITELRKAKLSVEQVNQLTDHAPGSVIIEQYYNKPEHPLGIDDIIGQSVPAALSDQTQPL</sequence>
<dbReference type="CDD" id="cd09275">
    <property type="entry name" value="RNase_HI_RT_DIRS1"/>
    <property type="match status" value="1"/>
</dbReference>
<organism evidence="11 12">
    <name type="scientific">Streblomastix strix</name>
    <dbReference type="NCBI Taxonomy" id="222440"/>
    <lineage>
        <taxon>Eukaryota</taxon>
        <taxon>Metamonada</taxon>
        <taxon>Preaxostyla</taxon>
        <taxon>Oxymonadida</taxon>
        <taxon>Streblomastigidae</taxon>
        <taxon>Streblomastix</taxon>
    </lineage>
</organism>
<dbReference type="PROSITE" id="PS50879">
    <property type="entry name" value="RNASE_H_1"/>
    <property type="match status" value="1"/>
</dbReference>
<dbReference type="PANTHER" id="PTHR33050">
    <property type="entry name" value="REVERSE TRANSCRIPTASE DOMAIN-CONTAINING PROTEIN"/>
    <property type="match status" value="1"/>
</dbReference>
<dbReference type="OrthoDB" id="1430630at2759"/>
<dbReference type="SUPFAM" id="SSF56349">
    <property type="entry name" value="DNA breaking-rejoining enzymes"/>
    <property type="match status" value="1"/>
</dbReference>
<keyword evidence="3" id="KW-0540">Nuclease</keyword>
<dbReference type="InterPro" id="IPR043128">
    <property type="entry name" value="Rev_trsase/Diguanyl_cyclase"/>
</dbReference>
<evidence type="ECO:0000256" key="3">
    <source>
        <dbReference type="ARBA" id="ARBA00022722"/>
    </source>
</evidence>
<dbReference type="PANTHER" id="PTHR33050:SF7">
    <property type="entry name" value="RIBONUCLEASE H"/>
    <property type="match status" value="1"/>
</dbReference>
<keyword evidence="5" id="KW-0378">Hydrolase</keyword>